<proteinExistence type="predicted"/>
<reference evidence="1 2" key="1">
    <citation type="submission" date="2022-03" db="EMBL/GenBank/DDBJ databases">
        <title>Streptomyces yunnanensis P86,complete genome.</title>
        <authorList>
            <person name="Chen S."/>
            <person name="Zhang Q."/>
        </authorList>
    </citation>
    <scope>NUCLEOTIDE SEQUENCE [LARGE SCALE GENOMIC DNA]</scope>
    <source>
        <strain evidence="1 2">P86</strain>
    </source>
</reference>
<name>A0ABY8AHF0_9ACTN</name>
<accession>A0ABY8AHF0</accession>
<dbReference type="RefSeq" id="WP_275310593.1">
    <property type="nucleotide sequence ID" value="NZ_CP095749.1"/>
</dbReference>
<gene>
    <name evidence="1" type="ORF">MOV08_37420</name>
</gene>
<dbReference type="Proteomes" id="UP001218629">
    <property type="component" value="Chromosome"/>
</dbReference>
<protein>
    <submittedName>
        <fullName evidence="1">Uncharacterized protein</fullName>
    </submittedName>
</protein>
<dbReference type="EMBL" id="CP095749">
    <property type="protein sequence ID" value="WEB44423.1"/>
    <property type="molecule type" value="Genomic_DNA"/>
</dbReference>
<evidence type="ECO:0000313" key="2">
    <source>
        <dbReference type="Proteomes" id="UP001218629"/>
    </source>
</evidence>
<keyword evidence="2" id="KW-1185">Reference proteome</keyword>
<evidence type="ECO:0000313" key="1">
    <source>
        <dbReference type="EMBL" id="WEB44423.1"/>
    </source>
</evidence>
<sequence length="140" mass="15912">MGSTTPPGESPAADPLTRFQSIAQDVLDSAEHSCGVEVLETNLERALELLRRNPDRQSQFEAELVALIDSMREGVVELVSFVMHELRWPAVEEAISRRISAPLRDVSHLRLYEAMLEAFSDSWRDRDLYARFEAEGRQEP</sequence>
<organism evidence="1 2">
    <name type="scientific">Streptomyces yunnanensis</name>
    <dbReference type="NCBI Taxonomy" id="156453"/>
    <lineage>
        <taxon>Bacteria</taxon>
        <taxon>Bacillati</taxon>
        <taxon>Actinomycetota</taxon>
        <taxon>Actinomycetes</taxon>
        <taxon>Kitasatosporales</taxon>
        <taxon>Streptomycetaceae</taxon>
        <taxon>Streptomyces</taxon>
    </lineage>
</organism>